<dbReference type="KEGG" id="sof:NCTC11214_00985"/>
<accession>A0A3S4EPZ4</accession>
<dbReference type="InterPro" id="IPR016123">
    <property type="entry name" value="Mog1/PsbP_a/b/a-sand"/>
</dbReference>
<dbReference type="SUPFAM" id="SSF55724">
    <property type="entry name" value="Mog1p/PsbP-like"/>
    <property type="match status" value="1"/>
</dbReference>
<evidence type="ECO:0000313" key="1">
    <source>
        <dbReference type="EMBL" id="VDZ53212.1"/>
    </source>
</evidence>
<sequence>MPDFSRCTFTEGSVTLPEGYSDRTVNVLLAGDDASPSLNISRDALQPDETLADYITRQLETLSHSLKGWVLKGREPVALGNSRLPGESVHASYLRDGKRIWQRQAVFALEQGQVLVFTLAQPRKLAPQDEALLQQVLDSYQPAANVADRA</sequence>
<name>A0A3S4EPZ4_SEROD</name>
<dbReference type="InterPro" id="IPR014894">
    <property type="entry name" value="DcrB/EagT6"/>
</dbReference>
<dbReference type="Proteomes" id="UP000281391">
    <property type="component" value="Chromosome"/>
</dbReference>
<dbReference type="Pfam" id="PF08786">
    <property type="entry name" value="DcrB"/>
    <property type="match status" value="1"/>
</dbReference>
<protein>
    <submittedName>
        <fullName evidence="1">Uncharacterized conserved protein</fullName>
    </submittedName>
</protein>
<dbReference type="AlphaFoldDB" id="A0A3S4EPZ4"/>
<dbReference type="EMBL" id="LR134117">
    <property type="protein sequence ID" value="VDZ53212.1"/>
    <property type="molecule type" value="Genomic_DNA"/>
</dbReference>
<dbReference type="Gene3D" id="3.40.1000.10">
    <property type="entry name" value="Mog1/PsbP, alpha/beta/alpha sandwich"/>
    <property type="match status" value="1"/>
</dbReference>
<proteinExistence type="predicted"/>
<gene>
    <name evidence="1" type="ORF">NCTC11214_00985</name>
</gene>
<reference evidence="1 2" key="1">
    <citation type="submission" date="2018-12" db="EMBL/GenBank/DDBJ databases">
        <authorList>
            <consortium name="Pathogen Informatics"/>
        </authorList>
    </citation>
    <scope>NUCLEOTIDE SEQUENCE [LARGE SCALE GENOMIC DNA]</scope>
    <source>
        <strain evidence="1 2">NCTC11214</strain>
    </source>
</reference>
<dbReference type="RefSeq" id="WP_004955756.1">
    <property type="nucleotide sequence ID" value="NZ_JAEKCK010000004.1"/>
</dbReference>
<evidence type="ECO:0000313" key="2">
    <source>
        <dbReference type="Proteomes" id="UP000281391"/>
    </source>
</evidence>
<organism evidence="1 2">
    <name type="scientific">Serratia odorifera</name>
    <dbReference type="NCBI Taxonomy" id="618"/>
    <lineage>
        <taxon>Bacteria</taxon>
        <taxon>Pseudomonadati</taxon>
        <taxon>Pseudomonadota</taxon>
        <taxon>Gammaproteobacteria</taxon>
        <taxon>Enterobacterales</taxon>
        <taxon>Yersiniaceae</taxon>
        <taxon>Serratia</taxon>
    </lineage>
</organism>